<evidence type="ECO:0000313" key="4">
    <source>
        <dbReference type="Proteomes" id="UP001209878"/>
    </source>
</evidence>
<comment type="similarity">
    <text evidence="1">Belongs to the serpin family.</text>
</comment>
<dbReference type="InterPro" id="IPR036186">
    <property type="entry name" value="Serpin_sf"/>
</dbReference>
<dbReference type="FunFam" id="2.10.310.10:FF:000001">
    <property type="entry name" value="Serpin family A member 1"/>
    <property type="match status" value="1"/>
</dbReference>
<dbReference type="AlphaFoldDB" id="A0AAD9UHG9"/>
<evidence type="ECO:0000313" key="3">
    <source>
        <dbReference type="EMBL" id="KAK2189550.1"/>
    </source>
</evidence>
<name>A0AAD9UHG9_RIDPI</name>
<dbReference type="EMBL" id="JAODUO010000103">
    <property type="protein sequence ID" value="KAK2189550.1"/>
    <property type="molecule type" value="Genomic_DNA"/>
</dbReference>
<dbReference type="Gene3D" id="2.10.310.10">
    <property type="entry name" value="Serpins superfamily"/>
    <property type="match status" value="1"/>
</dbReference>
<dbReference type="GO" id="GO:0005615">
    <property type="term" value="C:extracellular space"/>
    <property type="evidence" value="ECO:0007669"/>
    <property type="project" value="InterPro"/>
</dbReference>
<gene>
    <name evidence="3" type="ORF">NP493_103g06007</name>
</gene>
<comment type="caution">
    <text evidence="3">The sequence shown here is derived from an EMBL/GenBank/DDBJ whole genome shotgun (WGS) entry which is preliminary data.</text>
</comment>
<evidence type="ECO:0000256" key="1">
    <source>
        <dbReference type="ARBA" id="ARBA00009500"/>
    </source>
</evidence>
<dbReference type="PANTHER" id="PTHR11461">
    <property type="entry name" value="SERINE PROTEASE INHIBITOR, SERPIN"/>
    <property type="match status" value="1"/>
</dbReference>
<dbReference type="Proteomes" id="UP001209878">
    <property type="component" value="Unassembled WGS sequence"/>
</dbReference>
<keyword evidence="4" id="KW-1185">Reference proteome</keyword>
<dbReference type="InterPro" id="IPR023795">
    <property type="entry name" value="Serpin_CS"/>
</dbReference>
<dbReference type="InterPro" id="IPR023796">
    <property type="entry name" value="Serpin_dom"/>
</dbReference>
<sequence length="72" mass="7858">MAVSSENLTNWVIHKAFIQVDEKGTEAAAATVVVIGHGSSPTAFIADHPFLFLIKDKRTGSILFIGRLMKLF</sequence>
<protein>
    <recommendedName>
        <fullName evidence="2">Serpin domain-containing protein</fullName>
    </recommendedName>
</protein>
<dbReference type="SUPFAM" id="SSF56574">
    <property type="entry name" value="Serpins"/>
    <property type="match status" value="1"/>
</dbReference>
<organism evidence="3 4">
    <name type="scientific">Ridgeia piscesae</name>
    <name type="common">Tubeworm</name>
    <dbReference type="NCBI Taxonomy" id="27915"/>
    <lineage>
        <taxon>Eukaryota</taxon>
        <taxon>Metazoa</taxon>
        <taxon>Spiralia</taxon>
        <taxon>Lophotrochozoa</taxon>
        <taxon>Annelida</taxon>
        <taxon>Polychaeta</taxon>
        <taxon>Sedentaria</taxon>
        <taxon>Canalipalpata</taxon>
        <taxon>Sabellida</taxon>
        <taxon>Siboglinidae</taxon>
        <taxon>Ridgeia</taxon>
    </lineage>
</organism>
<feature type="domain" description="Serpin" evidence="2">
    <location>
        <begin position="10"/>
        <end position="70"/>
    </location>
</feature>
<reference evidence="3" key="1">
    <citation type="journal article" date="2023" name="Mol. Biol. Evol.">
        <title>Third-Generation Sequencing Reveals the Adaptive Role of the Epigenome in Three Deep-Sea Polychaetes.</title>
        <authorList>
            <person name="Perez M."/>
            <person name="Aroh O."/>
            <person name="Sun Y."/>
            <person name="Lan Y."/>
            <person name="Juniper S.K."/>
            <person name="Young C.R."/>
            <person name="Angers B."/>
            <person name="Qian P.Y."/>
        </authorList>
    </citation>
    <scope>NUCLEOTIDE SEQUENCE</scope>
    <source>
        <strain evidence="3">R07B-5</strain>
    </source>
</reference>
<dbReference type="InterPro" id="IPR000215">
    <property type="entry name" value="Serpin_fam"/>
</dbReference>
<dbReference type="GO" id="GO:0004867">
    <property type="term" value="F:serine-type endopeptidase inhibitor activity"/>
    <property type="evidence" value="ECO:0007669"/>
    <property type="project" value="InterPro"/>
</dbReference>
<proteinExistence type="inferred from homology"/>
<evidence type="ECO:0000259" key="2">
    <source>
        <dbReference type="Pfam" id="PF00079"/>
    </source>
</evidence>
<accession>A0AAD9UHG9</accession>
<dbReference type="Gene3D" id="6.20.40.10">
    <property type="match status" value="1"/>
</dbReference>
<dbReference type="Pfam" id="PF00079">
    <property type="entry name" value="Serpin"/>
    <property type="match status" value="1"/>
</dbReference>
<dbReference type="PROSITE" id="PS00284">
    <property type="entry name" value="SERPIN"/>
    <property type="match status" value="1"/>
</dbReference>
<dbReference type="PANTHER" id="PTHR11461:SF211">
    <property type="entry name" value="GH10112P-RELATED"/>
    <property type="match status" value="1"/>
</dbReference>